<dbReference type="Proteomes" id="UP000614469">
    <property type="component" value="Unassembled WGS sequence"/>
</dbReference>
<protein>
    <submittedName>
        <fullName evidence="1">Uncharacterized protein</fullName>
    </submittedName>
</protein>
<gene>
    <name evidence="1" type="ORF">H8E29_07380</name>
</gene>
<dbReference type="AlphaFoldDB" id="A0A8J6TEV8"/>
<comment type="caution">
    <text evidence="1">The sequence shown here is derived from an EMBL/GenBank/DDBJ whole genome shotgun (WGS) entry which is preliminary data.</text>
</comment>
<sequence length="571" mass="62916">MHKKRKTQYLVILLSVIFTLACGSFQVGIVTPTSENAVVSIGDAQEASPEVAAAENFSHLWVEYWNPVFNYGLAIPSHWRVNTESESGFMMLWSYDQDYFDANSIKGWWIGGEAPEGAVKLDFVPFENVVSEQSLDTAISNILGADPEMTVVLSVEKTDLGNFDAVQITTARPDKVEDITTSIAIRLSPDVILLVAAYPNNFYELSDVKTILGTLVLNKNTPIIKPSTAPHPPLTVKNEDLSGMPTASYPVAWYGHIASIPAKEPYDDKVVLSYGAGEFGIKGNTPELEETIRSLRDATGDAEYVHLWGVLYCDIDDYNTCQLNVDRLEYGDQYSISLYDIGDWVGTIKSTTFFGETVYVFELSGQLPVWYGISGANDPLIQGEIEALSDTNTIVTIWGDLLVGVDGVNGTRIEVRMVDPPGPNMMPSPTSCDSESGYLGSVEEMVEFIQTNLETGNHWPFSYAIGNPFVIGYWRSEGVVLPREEAYQQLTTNLLPSPDDVVVITDPASFPDLGGRSLETIWGPDVDVAATIYSKGWGSDGQQEAILSVARCDSHGIDVYYWYGMMYGRFE</sequence>
<reference evidence="1 2" key="1">
    <citation type="submission" date="2020-08" db="EMBL/GenBank/DDBJ databases">
        <title>Bridging the membrane lipid divide: bacteria of the FCB group superphylum have the potential to synthesize archaeal ether lipids.</title>
        <authorList>
            <person name="Villanueva L."/>
            <person name="Von Meijenfeldt F.A.B."/>
            <person name="Westbye A.B."/>
            <person name="Yadav S."/>
            <person name="Hopmans E.C."/>
            <person name="Dutilh B.E."/>
            <person name="Sinninghe Damste J.S."/>
        </authorList>
    </citation>
    <scope>NUCLEOTIDE SEQUENCE [LARGE SCALE GENOMIC DNA]</scope>
    <source>
        <strain evidence="1">NIOZ-UU36</strain>
    </source>
</reference>
<dbReference type="PROSITE" id="PS51257">
    <property type="entry name" value="PROKAR_LIPOPROTEIN"/>
    <property type="match status" value="1"/>
</dbReference>
<proteinExistence type="predicted"/>
<evidence type="ECO:0000313" key="1">
    <source>
        <dbReference type="EMBL" id="MBC8335068.1"/>
    </source>
</evidence>
<accession>A0A8J6TEV8</accession>
<dbReference type="EMBL" id="JACNJN010000090">
    <property type="protein sequence ID" value="MBC8335068.1"/>
    <property type="molecule type" value="Genomic_DNA"/>
</dbReference>
<name>A0A8J6TEV8_9CHLR</name>
<organism evidence="1 2">
    <name type="scientific">Candidatus Desulfolinea nitratireducens</name>
    <dbReference type="NCBI Taxonomy" id="2841698"/>
    <lineage>
        <taxon>Bacteria</taxon>
        <taxon>Bacillati</taxon>
        <taxon>Chloroflexota</taxon>
        <taxon>Anaerolineae</taxon>
        <taxon>Anaerolineales</taxon>
        <taxon>Anaerolineales incertae sedis</taxon>
        <taxon>Candidatus Desulfolinea</taxon>
    </lineage>
</organism>
<evidence type="ECO:0000313" key="2">
    <source>
        <dbReference type="Proteomes" id="UP000614469"/>
    </source>
</evidence>